<dbReference type="InterPro" id="IPR020471">
    <property type="entry name" value="AKR"/>
</dbReference>
<dbReference type="InterPro" id="IPR006311">
    <property type="entry name" value="TAT_signal"/>
</dbReference>
<dbReference type="OrthoDB" id="9773828at2"/>
<name>E8R0Y3_ISOPI</name>
<dbReference type="HOGENOM" id="CLU_917970_0_0_0"/>
<dbReference type="STRING" id="575540.Isop_1746"/>
<dbReference type="CDD" id="cd19100">
    <property type="entry name" value="AKR_unchar"/>
    <property type="match status" value="1"/>
</dbReference>
<dbReference type="InterPro" id="IPR036812">
    <property type="entry name" value="NAD(P)_OxRdtase_dom_sf"/>
</dbReference>
<evidence type="ECO:0000259" key="1">
    <source>
        <dbReference type="Pfam" id="PF00248"/>
    </source>
</evidence>
<dbReference type="Gene3D" id="3.20.20.100">
    <property type="entry name" value="NADP-dependent oxidoreductase domain"/>
    <property type="match status" value="1"/>
</dbReference>
<dbReference type="PANTHER" id="PTHR43312:SF1">
    <property type="entry name" value="NADP-DEPENDENT OXIDOREDUCTASE DOMAIN-CONTAINING PROTEIN"/>
    <property type="match status" value="1"/>
</dbReference>
<dbReference type="SUPFAM" id="SSF51430">
    <property type="entry name" value="NAD(P)-linked oxidoreductase"/>
    <property type="match status" value="1"/>
</dbReference>
<dbReference type="EMBL" id="CP002353">
    <property type="protein sequence ID" value="ADV62329.1"/>
    <property type="molecule type" value="Genomic_DNA"/>
</dbReference>
<dbReference type="Proteomes" id="UP000008631">
    <property type="component" value="Chromosome"/>
</dbReference>
<accession>E8R0Y3</accession>
<sequence>MTPRSSCAGSLSRRDFLTRTSVTASLAVAGLGVMGMTPSAARRMALPTSASDRVTLGRTGITCSVVGMGTGSVGVGQASNQTRLGVAGFTKVARHALDRGLNLFDVADQYGSHTYLRAALKGVPRESYVVQTKTHATTYANAKSHVERYLMELGVDYLDTLLLHCMTKESWIADHEGARDYLSEAKEKGLIRAHGVSCHGIEPLRVAARDPWVEVDLARINPEGQIMDADVPTVVSELEVMHHAGKGVIGMKILAEGRIKDAAAKDASLKFVLGLGTVNAFVVGFESTEQIDDLVGRVDRILTELKGA</sequence>
<dbReference type="RefSeq" id="WP_013564617.1">
    <property type="nucleotide sequence ID" value="NC_014962.1"/>
</dbReference>
<dbReference type="AlphaFoldDB" id="E8R0Y3"/>
<dbReference type="KEGG" id="ipa:Isop_1746"/>
<dbReference type="NCBIfam" id="TIGR01409">
    <property type="entry name" value="TAT_signal_seq"/>
    <property type="match status" value="1"/>
</dbReference>
<dbReference type="PANTHER" id="PTHR43312">
    <property type="entry name" value="D-THREO-ALDOSE 1-DEHYDROGENASE"/>
    <property type="match status" value="1"/>
</dbReference>
<dbReference type="PRINTS" id="PR00069">
    <property type="entry name" value="ALDKETRDTASE"/>
</dbReference>
<gene>
    <name evidence="2" type="ordered locus">Isop_1746</name>
</gene>
<dbReference type="GO" id="GO:0016491">
    <property type="term" value="F:oxidoreductase activity"/>
    <property type="evidence" value="ECO:0007669"/>
    <property type="project" value="InterPro"/>
</dbReference>
<reference evidence="2 3" key="2">
    <citation type="journal article" date="2011" name="Stand. Genomic Sci.">
        <title>Complete genome sequence of Isosphaera pallida type strain (IS1B).</title>
        <authorList>
            <consortium name="US DOE Joint Genome Institute (JGI-PGF)"/>
            <person name="Goker M."/>
            <person name="Cleland D."/>
            <person name="Saunders E."/>
            <person name="Lapidus A."/>
            <person name="Nolan M."/>
            <person name="Lucas S."/>
            <person name="Hammon N."/>
            <person name="Deshpande S."/>
            <person name="Cheng J.F."/>
            <person name="Tapia R."/>
            <person name="Han C."/>
            <person name="Goodwin L."/>
            <person name="Pitluck S."/>
            <person name="Liolios K."/>
            <person name="Pagani I."/>
            <person name="Ivanova N."/>
            <person name="Mavromatis K."/>
            <person name="Pati A."/>
            <person name="Chen A."/>
            <person name="Palaniappan K."/>
            <person name="Land M."/>
            <person name="Hauser L."/>
            <person name="Chang Y.J."/>
            <person name="Jeffries C.D."/>
            <person name="Detter J.C."/>
            <person name="Beck B."/>
            <person name="Woyke T."/>
            <person name="Bristow J."/>
            <person name="Eisen J.A."/>
            <person name="Markowitz V."/>
            <person name="Hugenholtz P."/>
            <person name="Kyrpides N.C."/>
            <person name="Klenk H.P."/>
        </authorList>
    </citation>
    <scope>NUCLEOTIDE SEQUENCE [LARGE SCALE GENOMIC DNA]</scope>
    <source>
        <strain evidence="3">ATCC 43644 / DSM 9630 / IS1B</strain>
    </source>
</reference>
<evidence type="ECO:0000313" key="2">
    <source>
        <dbReference type="EMBL" id="ADV62329.1"/>
    </source>
</evidence>
<reference key="1">
    <citation type="submission" date="2010-11" db="EMBL/GenBank/DDBJ databases">
        <title>The complete sequence of chromosome of Isophaera pallida ATCC 43644.</title>
        <authorList>
            <consortium name="US DOE Joint Genome Institute (JGI-PGF)"/>
            <person name="Lucas S."/>
            <person name="Copeland A."/>
            <person name="Lapidus A."/>
            <person name="Bruce D."/>
            <person name="Goodwin L."/>
            <person name="Pitluck S."/>
            <person name="Kyrpides N."/>
            <person name="Mavromatis K."/>
            <person name="Pagani I."/>
            <person name="Ivanova N."/>
            <person name="Saunders E."/>
            <person name="Brettin T."/>
            <person name="Detter J.C."/>
            <person name="Han C."/>
            <person name="Tapia R."/>
            <person name="Land M."/>
            <person name="Hauser L."/>
            <person name="Markowitz V."/>
            <person name="Cheng J.-F."/>
            <person name="Hugenholtz P."/>
            <person name="Woyke T."/>
            <person name="Wu D."/>
            <person name="Eisen J.A."/>
        </authorList>
    </citation>
    <scope>NUCLEOTIDE SEQUENCE</scope>
    <source>
        <strain>ATCC 43644</strain>
    </source>
</reference>
<dbReference type="PROSITE" id="PS51318">
    <property type="entry name" value="TAT"/>
    <property type="match status" value="1"/>
</dbReference>
<organism evidence="2 3">
    <name type="scientific">Isosphaera pallida (strain ATCC 43644 / DSM 9630 / IS1B)</name>
    <dbReference type="NCBI Taxonomy" id="575540"/>
    <lineage>
        <taxon>Bacteria</taxon>
        <taxon>Pseudomonadati</taxon>
        <taxon>Planctomycetota</taxon>
        <taxon>Planctomycetia</taxon>
        <taxon>Isosphaerales</taxon>
        <taxon>Isosphaeraceae</taxon>
        <taxon>Isosphaera</taxon>
    </lineage>
</organism>
<dbReference type="eggNOG" id="COG0667">
    <property type="taxonomic scope" value="Bacteria"/>
</dbReference>
<keyword evidence="3" id="KW-1185">Reference proteome</keyword>
<feature type="domain" description="NADP-dependent oxidoreductase" evidence="1">
    <location>
        <begin position="67"/>
        <end position="268"/>
    </location>
</feature>
<dbReference type="Pfam" id="PF00248">
    <property type="entry name" value="Aldo_ket_red"/>
    <property type="match status" value="1"/>
</dbReference>
<proteinExistence type="predicted"/>
<protein>
    <submittedName>
        <fullName evidence="2">Aldo/keto reductase</fullName>
    </submittedName>
</protein>
<dbReference type="InParanoid" id="E8R0Y3"/>
<evidence type="ECO:0000313" key="3">
    <source>
        <dbReference type="Proteomes" id="UP000008631"/>
    </source>
</evidence>
<dbReference type="InterPro" id="IPR053135">
    <property type="entry name" value="AKR2_Oxidoreductase"/>
</dbReference>
<dbReference type="InterPro" id="IPR019546">
    <property type="entry name" value="TAT_signal_bac_arc"/>
</dbReference>
<dbReference type="InterPro" id="IPR023210">
    <property type="entry name" value="NADP_OxRdtase_dom"/>
</dbReference>